<dbReference type="PANTHER" id="PTHR42852:SF17">
    <property type="entry name" value="THIOREDOXIN-LIKE PROTEIN HI_1115"/>
    <property type="match status" value="1"/>
</dbReference>
<comment type="subcellular location">
    <subcellularLocation>
        <location evidence="1">Cell envelope</location>
    </subcellularLocation>
</comment>
<feature type="signal peptide" evidence="6">
    <location>
        <begin position="1"/>
        <end position="34"/>
    </location>
</feature>
<dbReference type="SUPFAM" id="SSF52833">
    <property type="entry name" value="Thioredoxin-like"/>
    <property type="match status" value="1"/>
</dbReference>
<evidence type="ECO:0000313" key="8">
    <source>
        <dbReference type="EMBL" id="MDG3004657.1"/>
    </source>
</evidence>
<proteinExistence type="predicted"/>
<gene>
    <name evidence="8" type="ORF">PZE19_12790</name>
</gene>
<evidence type="ECO:0000313" key="9">
    <source>
        <dbReference type="Proteomes" id="UP001216907"/>
    </source>
</evidence>
<feature type="chain" id="PRO_5046941443" evidence="6">
    <location>
        <begin position="35"/>
        <end position="469"/>
    </location>
</feature>
<dbReference type="InterPro" id="IPR017937">
    <property type="entry name" value="Thioredoxin_CS"/>
</dbReference>
<evidence type="ECO:0000256" key="4">
    <source>
        <dbReference type="ARBA" id="ARBA00023284"/>
    </source>
</evidence>
<reference evidence="8 9" key="1">
    <citation type="submission" date="2023-03" db="EMBL/GenBank/DDBJ databases">
        <title>Paludisphaera mucosa sp. nov. a novel planctomycete from northern fen.</title>
        <authorList>
            <person name="Ivanova A."/>
        </authorList>
    </citation>
    <scope>NUCLEOTIDE SEQUENCE [LARGE SCALE GENOMIC DNA]</scope>
    <source>
        <strain evidence="8 9">Pla2</strain>
    </source>
</reference>
<comment type="caution">
    <text evidence="8">The sequence shown here is derived from an EMBL/GenBank/DDBJ whole genome shotgun (WGS) entry which is preliminary data.</text>
</comment>
<dbReference type="InterPro" id="IPR029046">
    <property type="entry name" value="LolA/LolB/LppX"/>
</dbReference>
<dbReference type="Gene3D" id="2.50.20.10">
    <property type="entry name" value="Lipoprotein localisation LolA/LolB/LppX"/>
    <property type="match status" value="1"/>
</dbReference>
<feature type="domain" description="Thioredoxin" evidence="7">
    <location>
        <begin position="291"/>
        <end position="450"/>
    </location>
</feature>
<accession>A0ABT6FAN8</accession>
<dbReference type="InterPro" id="IPR013766">
    <property type="entry name" value="Thioredoxin_domain"/>
</dbReference>
<keyword evidence="9" id="KW-1185">Reference proteome</keyword>
<dbReference type="CDD" id="cd02966">
    <property type="entry name" value="TlpA_like_family"/>
    <property type="match status" value="1"/>
</dbReference>
<dbReference type="InterPro" id="IPR050553">
    <property type="entry name" value="Thioredoxin_ResA/DsbE_sf"/>
</dbReference>
<dbReference type="Pfam" id="PF08534">
    <property type="entry name" value="Redoxin"/>
    <property type="match status" value="1"/>
</dbReference>
<keyword evidence="4" id="KW-0676">Redox-active center</keyword>
<dbReference type="InterPro" id="IPR036249">
    <property type="entry name" value="Thioredoxin-like_sf"/>
</dbReference>
<dbReference type="EMBL" id="JARRAG010000002">
    <property type="protein sequence ID" value="MDG3004657.1"/>
    <property type="molecule type" value="Genomic_DNA"/>
</dbReference>
<evidence type="ECO:0000259" key="7">
    <source>
        <dbReference type="PROSITE" id="PS51352"/>
    </source>
</evidence>
<dbReference type="RefSeq" id="WP_277861012.1">
    <property type="nucleotide sequence ID" value="NZ_JARRAG010000002.1"/>
</dbReference>
<organism evidence="8 9">
    <name type="scientific">Paludisphaera mucosa</name>
    <dbReference type="NCBI Taxonomy" id="3030827"/>
    <lineage>
        <taxon>Bacteria</taxon>
        <taxon>Pseudomonadati</taxon>
        <taxon>Planctomycetota</taxon>
        <taxon>Planctomycetia</taxon>
        <taxon>Isosphaerales</taxon>
        <taxon>Isosphaeraceae</taxon>
        <taxon>Paludisphaera</taxon>
    </lineage>
</organism>
<dbReference type="PROSITE" id="PS00194">
    <property type="entry name" value="THIOREDOXIN_1"/>
    <property type="match status" value="1"/>
</dbReference>
<keyword evidence="2 6" id="KW-0732">Signal</keyword>
<sequence>MRFPSPTRLARLRSSRLAGALGLLLASAAATAPAQDPKPPAARPEDKPDDPKAVALLGEVAKAYQALASYRDEGRFVVSMTVGGKAQKQESPLRLTLVRPNKLSLDAGPVKLVSDGETLTTVVEPLKKYIATPAPKAVTLEVFREGPVGAVLFGGPSGVPMYILANMLTAPDPAKSVEQLGGSLQLAGDDAAPTILIDQQEGPDLRLTIDAKTRLFKDIDLVIDPKTLERSAQQGNPVKVEKLGWSSGAVATEPADAAAFAFKAPEGFTKVDSFQEPGAGPAGRPKMAVESKIGQPAPDFVLTLLDGPDKTKNVTKADLAGKVVVIDFWATWCGPCLVELPEIQKLVEELAKDKKEVLVVALSQDHQPSELAEVRKLVEKTLAEKKIDLAGKPVAAIGLDPSGSVGELFQVEALPTLVVLDAKGVVQAAHVGFSPDIREKLAAEIDALLAGKPLPKADDEPKEAAAKKE</sequence>
<evidence type="ECO:0000256" key="5">
    <source>
        <dbReference type="SAM" id="MobiDB-lite"/>
    </source>
</evidence>
<keyword evidence="3" id="KW-0201">Cytochrome c-type biogenesis</keyword>
<feature type="region of interest" description="Disordered" evidence="5">
    <location>
        <begin position="29"/>
        <end position="51"/>
    </location>
</feature>
<dbReference type="Proteomes" id="UP001216907">
    <property type="component" value="Unassembled WGS sequence"/>
</dbReference>
<dbReference type="SUPFAM" id="SSF89392">
    <property type="entry name" value="Prokaryotic lipoproteins and lipoprotein localization factors"/>
    <property type="match status" value="1"/>
</dbReference>
<evidence type="ECO:0000256" key="6">
    <source>
        <dbReference type="SAM" id="SignalP"/>
    </source>
</evidence>
<dbReference type="PANTHER" id="PTHR42852">
    <property type="entry name" value="THIOL:DISULFIDE INTERCHANGE PROTEIN DSBE"/>
    <property type="match status" value="1"/>
</dbReference>
<evidence type="ECO:0000256" key="3">
    <source>
        <dbReference type="ARBA" id="ARBA00022748"/>
    </source>
</evidence>
<name>A0ABT6FAN8_9BACT</name>
<evidence type="ECO:0000256" key="2">
    <source>
        <dbReference type="ARBA" id="ARBA00022729"/>
    </source>
</evidence>
<evidence type="ECO:0000256" key="1">
    <source>
        <dbReference type="ARBA" id="ARBA00004196"/>
    </source>
</evidence>
<dbReference type="InterPro" id="IPR013740">
    <property type="entry name" value="Redoxin"/>
</dbReference>
<dbReference type="PROSITE" id="PS51352">
    <property type="entry name" value="THIOREDOXIN_2"/>
    <property type="match status" value="1"/>
</dbReference>
<dbReference type="Gene3D" id="3.40.30.10">
    <property type="entry name" value="Glutaredoxin"/>
    <property type="match status" value="1"/>
</dbReference>
<protein>
    <submittedName>
        <fullName evidence="8">Redoxin family protein</fullName>
    </submittedName>
</protein>